<sequence length="153" mass="18490">MAITVFNVADFFLNRVKTELGSSITHLKLQKLCYYAQAWYLALEDNKLFNERFEAWVHGPVCPDLFQKYRDHQWQSLRPVTEFEDSIFTQEQLDHLEEIWEIYGKYDGKFLEELTHQEDPWIDARDGYDPTERCNNIIDVNHMKIYYRDQLED</sequence>
<comment type="caution">
    <text evidence="2">The sequence shown here is derived from an EMBL/GenBank/DDBJ whole genome shotgun (WGS) entry which is preliminary data.</text>
</comment>
<dbReference type="EMBL" id="WBOT01000001">
    <property type="protein sequence ID" value="KAB2335101.1"/>
    <property type="molecule type" value="Genomic_DNA"/>
</dbReference>
<name>A0A7V7RPB9_9BACI</name>
<reference evidence="2 3" key="1">
    <citation type="journal article" date="2014" name="Arch. Microbiol.">
        <title>Bacillus mesophilum sp. nov., strain IITR-54T, a novel 4-chlorobiphenyl dechlorinating bacterium.</title>
        <authorList>
            <person name="Manickam N."/>
            <person name="Singh N.K."/>
            <person name="Bajaj A."/>
            <person name="Kumar R.M."/>
            <person name="Kaur G."/>
            <person name="Kaur N."/>
            <person name="Bala M."/>
            <person name="Kumar A."/>
            <person name="Mayilraj S."/>
        </authorList>
    </citation>
    <scope>NUCLEOTIDE SEQUENCE [LARGE SCALE GENOMIC DNA]</scope>
    <source>
        <strain evidence="2 3">IITR-54</strain>
    </source>
</reference>
<dbReference type="Proteomes" id="UP000441354">
    <property type="component" value="Unassembled WGS sequence"/>
</dbReference>
<protein>
    <submittedName>
        <fullName evidence="2">SocA family protein</fullName>
    </submittedName>
</protein>
<evidence type="ECO:0000313" key="2">
    <source>
        <dbReference type="EMBL" id="KAB2335101.1"/>
    </source>
</evidence>
<gene>
    <name evidence="2" type="ORF">F7732_00565</name>
</gene>
<evidence type="ECO:0000259" key="1">
    <source>
        <dbReference type="Pfam" id="PF13274"/>
    </source>
</evidence>
<evidence type="ECO:0000313" key="3">
    <source>
        <dbReference type="Proteomes" id="UP000441354"/>
    </source>
</evidence>
<organism evidence="2 3">
    <name type="scientific">Bacillus mesophilum</name>
    <dbReference type="NCBI Taxonomy" id="1071718"/>
    <lineage>
        <taxon>Bacteria</taxon>
        <taxon>Bacillati</taxon>
        <taxon>Bacillota</taxon>
        <taxon>Bacilli</taxon>
        <taxon>Bacillales</taxon>
        <taxon>Bacillaceae</taxon>
        <taxon>Bacillus</taxon>
    </lineage>
</organism>
<proteinExistence type="predicted"/>
<dbReference type="OrthoDB" id="9799173at2"/>
<dbReference type="InterPro" id="IPR025272">
    <property type="entry name" value="SocA_Panacea"/>
</dbReference>
<keyword evidence="3" id="KW-1185">Reference proteome</keyword>
<feature type="domain" description="Antitoxin SocA-like Panacea" evidence="1">
    <location>
        <begin position="29"/>
        <end position="121"/>
    </location>
</feature>
<dbReference type="RefSeq" id="WP_151571785.1">
    <property type="nucleotide sequence ID" value="NZ_WBOT01000001.1"/>
</dbReference>
<dbReference type="Pfam" id="PF13274">
    <property type="entry name" value="SocA_Panacea"/>
    <property type="match status" value="1"/>
</dbReference>
<dbReference type="AlphaFoldDB" id="A0A7V7RPB9"/>
<accession>A0A7V7RPB9</accession>